<organism evidence="2 3">
    <name type="scientific">Rhodonia placenta</name>
    <dbReference type="NCBI Taxonomy" id="104341"/>
    <lineage>
        <taxon>Eukaryota</taxon>
        <taxon>Fungi</taxon>
        <taxon>Dikarya</taxon>
        <taxon>Basidiomycota</taxon>
        <taxon>Agaricomycotina</taxon>
        <taxon>Agaricomycetes</taxon>
        <taxon>Polyporales</taxon>
        <taxon>Adustoporiaceae</taxon>
        <taxon>Rhodonia</taxon>
    </lineage>
</organism>
<dbReference type="GO" id="GO:0005525">
    <property type="term" value="F:GTP binding"/>
    <property type="evidence" value="ECO:0007669"/>
    <property type="project" value="InterPro"/>
</dbReference>
<dbReference type="PANTHER" id="PTHR22796">
    <property type="entry name" value="URG4-RELATED"/>
    <property type="match status" value="1"/>
</dbReference>
<gene>
    <name evidence="2" type="ORF">IEO21_00852</name>
</gene>
<dbReference type="AlphaFoldDB" id="A0A8H7PB16"/>
<dbReference type="InterPro" id="IPR015894">
    <property type="entry name" value="Guanylate-bd_N"/>
</dbReference>
<name>A0A8H7PB16_9APHY</name>
<comment type="caution">
    <text evidence="2">The sequence shown here is derived from an EMBL/GenBank/DDBJ whole genome shotgun (WGS) entry which is preliminary data.</text>
</comment>
<evidence type="ECO:0000313" key="2">
    <source>
        <dbReference type="EMBL" id="KAF9821244.1"/>
    </source>
</evidence>
<dbReference type="EMBL" id="JADOXO010000005">
    <property type="protein sequence ID" value="KAF9821244.1"/>
    <property type="molecule type" value="Genomic_DNA"/>
</dbReference>
<dbReference type="Pfam" id="PF02263">
    <property type="entry name" value="GBP"/>
    <property type="match status" value="1"/>
</dbReference>
<reference evidence="2" key="2">
    <citation type="journal article" name="Front. Microbiol.">
        <title>Degradative Capacity of Two Strains of Rhodonia placenta: From Phenotype to Genotype.</title>
        <authorList>
            <person name="Kolle M."/>
            <person name="Horta M.A.C."/>
            <person name="Nowrousian M."/>
            <person name="Ohm R.A."/>
            <person name="Benz J.P."/>
            <person name="Pilgard A."/>
        </authorList>
    </citation>
    <scope>NUCLEOTIDE SEQUENCE</scope>
    <source>
        <strain evidence="2">FPRL280</strain>
    </source>
</reference>
<accession>A0A8H7PB16</accession>
<evidence type="ECO:0000259" key="1">
    <source>
        <dbReference type="Pfam" id="PF02263"/>
    </source>
</evidence>
<reference evidence="2" key="1">
    <citation type="submission" date="2020-11" db="EMBL/GenBank/DDBJ databases">
        <authorList>
            <person name="Koelle M."/>
            <person name="Horta M.A.C."/>
            <person name="Nowrousian M."/>
            <person name="Ohm R.A."/>
            <person name="Benz P."/>
            <person name="Pilgard A."/>
        </authorList>
    </citation>
    <scope>NUCLEOTIDE SEQUENCE</scope>
    <source>
        <strain evidence="2">FPRL280</strain>
    </source>
</reference>
<dbReference type="InterPro" id="IPR027417">
    <property type="entry name" value="P-loop_NTPase"/>
</dbReference>
<evidence type="ECO:0000313" key="3">
    <source>
        <dbReference type="Proteomes" id="UP000639403"/>
    </source>
</evidence>
<dbReference type="GO" id="GO:0003924">
    <property type="term" value="F:GTPase activity"/>
    <property type="evidence" value="ECO:0007669"/>
    <property type="project" value="InterPro"/>
</dbReference>
<feature type="domain" description="Guanylate-binding protein N-terminal" evidence="1">
    <location>
        <begin position="107"/>
        <end position="182"/>
    </location>
</feature>
<proteinExistence type="predicted"/>
<sequence length="567" mass="63855">MHKIERSTRKPTGDDFYRIDISAVTFEEFTSLTVQQETSSFKVGEWVVDLLCLIPIHIAVARDNRFIPLKDGVYSAEFEQSLLGADVAQIIDHLSFGWYESVFSSYMATKQVKVISSMGEQSVGKSYALNHLLDTSFAGSAMRTTEGVWMAVVPLNDIIIIALDFEGVHSIERSAQEDTLLVLFNTAISNLVLFRNNFALSRDIAGLFKSFQSSSNVLDPSANPTLFRSTLVIIIKVWDVIDSDKNEIVKEFSLKFQHIVQLEQASNFISRLHAGQLVIVPWPVIESRQFYTLFQTLKRRLDVQDFTHPGGSIFLQTLKTLMAKLKANDWGALSQNMASHRARLLSTLLPNALSFGASEMSPTFEPLVDFDSGIAVGDTSPGPELFLSEDNFVDRSRDKNAVLVDLMKSWNRLGRRSEEHDDAWVKDLGEFLNQIVQSRIDRVEKWLSVNTVRYPPTHAGIQDLKRAANSMFIELKANVQLCGLQCTSCHLSCILVRHHDAKHNCGTSHQCVQLCQFDDHTEGEPCGLLQVISSLIQYFIFTSVLQSWTSRTACVRLSWNAEMSNER</sequence>
<dbReference type="Gene3D" id="3.40.50.300">
    <property type="entry name" value="P-loop containing nucleotide triphosphate hydrolases"/>
    <property type="match status" value="1"/>
</dbReference>
<dbReference type="SUPFAM" id="SSF52540">
    <property type="entry name" value="P-loop containing nucleoside triphosphate hydrolases"/>
    <property type="match status" value="1"/>
</dbReference>
<dbReference type="PANTHER" id="PTHR22796:SF1">
    <property type="entry name" value="VWFA DOMAIN-CONTAINING PROTEIN"/>
    <property type="match status" value="1"/>
</dbReference>
<dbReference type="Proteomes" id="UP000639403">
    <property type="component" value="Unassembled WGS sequence"/>
</dbReference>
<protein>
    <recommendedName>
        <fullName evidence="1">Guanylate-binding protein N-terminal domain-containing protein</fullName>
    </recommendedName>
</protein>